<accession>A0ABQ8U1H0</accession>
<proteinExistence type="predicted"/>
<feature type="region of interest" description="Disordered" evidence="1">
    <location>
        <begin position="197"/>
        <end position="223"/>
    </location>
</feature>
<evidence type="ECO:0000256" key="1">
    <source>
        <dbReference type="SAM" id="MobiDB-lite"/>
    </source>
</evidence>
<gene>
    <name evidence="2" type="ORF">ANN_03669</name>
</gene>
<comment type="caution">
    <text evidence="2">The sequence shown here is derived from an EMBL/GenBank/DDBJ whole genome shotgun (WGS) entry which is preliminary data.</text>
</comment>
<dbReference type="EMBL" id="JAJSOF020000001">
    <property type="protein sequence ID" value="KAJ4452151.1"/>
    <property type="molecule type" value="Genomic_DNA"/>
</dbReference>
<name>A0ABQ8U1H0_PERAM</name>
<evidence type="ECO:0008006" key="4">
    <source>
        <dbReference type="Google" id="ProtNLM"/>
    </source>
</evidence>
<feature type="region of interest" description="Disordered" evidence="1">
    <location>
        <begin position="239"/>
        <end position="262"/>
    </location>
</feature>
<evidence type="ECO:0000313" key="2">
    <source>
        <dbReference type="EMBL" id="KAJ4452151.1"/>
    </source>
</evidence>
<keyword evidence="3" id="KW-1185">Reference proteome</keyword>
<evidence type="ECO:0000313" key="3">
    <source>
        <dbReference type="Proteomes" id="UP001148838"/>
    </source>
</evidence>
<reference evidence="2 3" key="1">
    <citation type="journal article" date="2022" name="Allergy">
        <title>Genome assembly and annotation of Periplaneta americana reveal a comprehensive cockroach allergen profile.</title>
        <authorList>
            <person name="Wang L."/>
            <person name="Xiong Q."/>
            <person name="Saelim N."/>
            <person name="Wang L."/>
            <person name="Nong W."/>
            <person name="Wan A.T."/>
            <person name="Shi M."/>
            <person name="Liu X."/>
            <person name="Cao Q."/>
            <person name="Hui J.H.L."/>
            <person name="Sookrung N."/>
            <person name="Leung T.F."/>
            <person name="Tungtrongchitr A."/>
            <person name="Tsui S.K.W."/>
        </authorList>
    </citation>
    <scope>NUCLEOTIDE SEQUENCE [LARGE SCALE GENOMIC DNA]</scope>
    <source>
        <strain evidence="2">PWHHKU_190912</strain>
    </source>
</reference>
<feature type="region of interest" description="Disordered" evidence="1">
    <location>
        <begin position="1"/>
        <end position="26"/>
    </location>
</feature>
<dbReference type="Proteomes" id="UP001148838">
    <property type="component" value="Unassembled WGS sequence"/>
</dbReference>
<feature type="compositionally biased region" description="Polar residues" evidence="1">
    <location>
        <begin position="1"/>
        <end position="10"/>
    </location>
</feature>
<protein>
    <recommendedName>
        <fullName evidence="4">DUF4817 domain-containing protein</fullName>
    </recommendedName>
</protein>
<organism evidence="2 3">
    <name type="scientific">Periplaneta americana</name>
    <name type="common">American cockroach</name>
    <name type="synonym">Blatta americana</name>
    <dbReference type="NCBI Taxonomy" id="6978"/>
    <lineage>
        <taxon>Eukaryota</taxon>
        <taxon>Metazoa</taxon>
        <taxon>Ecdysozoa</taxon>
        <taxon>Arthropoda</taxon>
        <taxon>Hexapoda</taxon>
        <taxon>Insecta</taxon>
        <taxon>Pterygota</taxon>
        <taxon>Neoptera</taxon>
        <taxon>Polyneoptera</taxon>
        <taxon>Dictyoptera</taxon>
        <taxon>Blattodea</taxon>
        <taxon>Blattoidea</taxon>
        <taxon>Blattidae</taxon>
        <taxon>Blattinae</taxon>
        <taxon>Periplaneta</taxon>
    </lineage>
</organism>
<sequence>MVRMSASDSRMSPRPSDEHEQSLHNGRHTMSKACLYGRSRVQPWKTTRQVEPREDEVMTDETILLEEGKKKFEKQTAKFCMSQERYLNLSTKKQDAVLKETLFDQTSQHHTFYDRRCISIQKSRRSRGSSCIADGGSNRRIYIIAINRNKHTAEIIDPTIRFEISATRPSEVNEEKMKIYEPTIQYLSAKYNIEKSQLPVSSSEREAPFRKPSPRTKSEQNQNLSLCLKVTPREEPVQLAPPDYRADSNELTQNKPDSRSVIDPRKDLISHVRSFVILTNYSSAVATTRYVEEKAFCVLQLAKLESIIEVQLAFRRQFNKQPPHHKQIYQWHRKFVEDGCICKQKSTGRPRTSNENVERKRDVHLMKATTITNRSKERSMIVPSMLLPSTSKLLEKGVR</sequence>